<dbReference type="CDD" id="cd07377">
    <property type="entry name" value="WHTH_GntR"/>
    <property type="match status" value="1"/>
</dbReference>
<evidence type="ECO:0000259" key="4">
    <source>
        <dbReference type="PROSITE" id="PS50949"/>
    </source>
</evidence>
<gene>
    <name evidence="5" type="ORF">C7B46_13755</name>
</gene>
<accession>A0A2T2XDJ2</accession>
<name>A0A2T2XDJ2_9FIRM</name>
<dbReference type="Gene3D" id="1.20.120.530">
    <property type="entry name" value="GntR ligand-binding domain-like"/>
    <property type="match status" value="1"/>
</dbReference>
<keyword evidence="2" id="KW-0238">DNA-binding</keyword>
<dbReference type="SMART" id="SM00345">
    <property type="entry name" value="HTH_GNTR"/>
    <property type="match status" value="1"/>
</dbReference>
<dbReference type="PANTHER" id="PTHR43537">
    <property type="entry name" value="TRANSCRIPTIONAL REGULATOR, GNTR FAMILY"/>
    <property type="match status" value="1"/>
</dbReference>
<dbReference type="InterPro" id="IPR036388">
    <property type="entry name" value="WH-like_DNA-bd_sf"/>
</dbReference>
<keyword evidence="3" id="KW-0804">Transcription</keyword>
<dbReference type="SUPFAM" id="SSF46785">
    <property type="entry name" value="Winged helix' DNA-binding domain"/>
    <property type="match status" value="1"/>
</dbReference>
<comment type="caution">
    <text evidence="5">The sequence shown here is derived from an EMBL/GenBank/DDBJ whole genome shotgun (WGS) entry which is preliminary data.</text>
</comment>
<proteinExistence type="predicted"/>
<dbReference type="Pfam" id="PF07729">
    <property type="entry name" value="FCD"/>
    <property type="match status" value="1"/>
</dbReference>
<evidence type="ECO:0000256" key="3">
    <source>
        <dbReference type="ARBA" id="ARBA00023163"/>
    </source>
</evidence>
<evidence type="ECO:0000313" key="6">
    <source>
        <dbReference type="Proteomes" id="UP000242972"/>
    </source>
</evidence>
<dbReference type="PROSITE" id="PS50949">
    <property type="entry name" value="HTH_GNTR"/>
    <property type="match status" value="1"/>
</dbReference>
<dbReference type="PANTHER" id="PTHR43537:SF24">
    <property type="entry name" value="GLUCONATE OPERON TRANSCRIPTIONAL REPRESSOR"/>
    <property type="match status" value="1"/>
</dbReference>
<dbReference type="GO" id="GO:0003700">
    <property type="term" value="F:DNA-binding transcription factor activity"/>
    <property type="evidence" value="ECO:0007669"/>
    <property type="project" value="InterPro"/>
</dbReference>
<organism evidence="5 6">
    <name type="scientific">Sulfobacillus benefaciens</name>
    <dbReference type="NCBI Taxonomy" id="453960"/>
    <lineage>
        <taxon>Bacteria</taxon>
        <taxon>Bacillati</taxon>
        <taxon>Bacillota</taxon>
        <taxon>Clostridia</taxon>
        <taxon>Eubacteriales</taxon>
        <taxon>Clostridiales Family XVII. Incertae Sedis</taxon>
        <taxon>Sulfobacillus</taxon>
    </lineage>
</organism>
<dbReference type="Proteomes" id="UP000242972">
    <property type="component" value="Unassembled WGS sequence"/>
</dbReference>
<sequence length="229" mass="25994">MVLDQEALSSQIYRIIKDRITSDLLKPGDRLSVEELAIEFGVSRSPVKTAIDLLRDEGLVAIARNRGTFVNTLSEQDVLDILGVREMMEQYAAEIIPLPVTDHIALELREILAEERQLLDTLSDDASFLRRNELNALFHELLVEAAGNRHLTALYRKLNVRRVILRSYRVRPLRKPHDVHQEHLRILEAAEGTDHAALKDAVTTHTSQAREAFLHSVHPSQDPRHDSLG</sequence>
<protein>
    <recommendedName>
        <fullName evidence="4">HTH gntR-type domain-containing protein</fullName>
    </recommendedName>
</protein>
<dbReference type="Pfam" id="PF00392">
    <property type="entry name" value="GntR"/>
    <property type="match status" value="1"/>
</dbReference>
<dbReference type="SUPFAM" id="SSF48008">
    <property type="entry name" value="GntR ligand-binding domain-like"/>
    <property type="match status" value="1"/>
</dbReference>
<evidence type="ECO:0000256" key="2">
    <source>
        <dbReference type="ARBA" id="ARBA00023125"/>
    </source>
</evidence>
<evidence type="ECO:0000256" key="1">
    <source>
        <dbReference type="ARBA" id="ARBA00023015"/>
    </source>
</evidence>
<feature type="domain" description="HTH gntR-type" evidence="4">
    <location>
        <begin position="6"/>
        <end position="73"/>
    </location>
</feature>
<dbReference type="GO" id="GO:0003677">
    <property type="term" value="F:DNA binding"/>
    <property type="evidence" value="ECO:0007669"/>
    <property type="project" value="UniProtKB-KW"/>
</dbReference>
<dbReference type="InterPro" id="IPR036390">
    <property type="entry name" value="WH_DNA-bd_sf"/>
</dbReference>
<dbReference type="AlphaFoldDB" id="A0A2T2XDJ2"/>
<dbReference type="SMART" id="SM00895">
    <property type="entry name" value="FCD"/>
    <property type="match status" value="1"/>
</dbReference>
<dbReference type="InterPro" id="IPR000524">
    <property type="entry name" value="Tscrpt_reg_HTH_GntR"/>
</dbReference>
<dbReference type="InterPro" id="IPR011711">
    <property type="entry name" value="GntR_C"/>
</dbReference>
<dbReference type="EMBL" id="PXYW01000036">
    <property type="protein sequence ID" value="PSR32581.1"/>
    <property type="molecule type" value="Genomic_DNA"/>
</dbReference>
<evidence type="ECO:0000313" key="5">
    <source>
        <dbReference type="EMBL" id="PSR32581.1"/>
    </source>
</evidence>
<dbReference type="InterPro" id="IPR008920">
    <property type="entry name" value="TF_FadR/GntR_C"/>
</dbReference>
<keyword evidence="1" id="KW-0805">Transcription regulation</keyword>
<dbReference type="Gene3D" id="1.10.10.10">
    <property type="entry name" value="Winged helix-like DNA-binding domain superfamily/Winged helix DNA-binding domain"/>
    <property type="match status" value="1"/>
</dbReference>
<reference evidence="5 6" key="1">
    <citation type="journal article" date="2014" name="BMC Genomics">
        <title>Comparison of environmental and isolate Sulfobacillus genomes reveals diverse carbon, sulfur, nitrogen, and hydrogen metabolisms.</title>
        <authorList>
            <person name="Justice N.B."/>
            <person name="Norman A."/>
            <person name="Brown C.T."/>
            <person name="Singh A."/>
            <person name="Thomas B.C."/>
            <person name="Banfield J.F."/>
        </authorList>
    </citation>
    <scope>NUCLEOTIDE SEQUENCE [LARGE SCALE GENOMIC DNA]</scope>
    <source>
        <strain evidence="5">AMDSBA4</strain>
    </source>
</reference>